<gene>
    <name evidence="12" type="ORF">NP493_325g02019</name>
</gene>
<keyword evidence="3" id="KW-0770">Synapse</keyword>
<evidence type="ECO:0000313" key="13">
    <source>
        <dbReference type="Proteomes" id="UP001209878"/>
    </source>
</evidence>
<dbReference type="Gene3D" id="3.30.710.10">
    <property type="entry name" value="Potassium Channel Kv1.1, Chain A"/>
    <property type="match status" value="1"/>
</dbReference>
<keyword evidence="2" id="KW-0597">Phosphoprotein</keyword>
<comment type="caution">
    <text evidence="12">The sequence shown here is derived from an EMBL/GenBank/DDBJ whole genome shotgun (WGS) entry which is preliminary data.</text>
</comment>
<feature type="domain" description="BTB" evidence="11">
    <location>
        <begin position="138"/>
        <end position="242"/>
    </location>
</feature>
<evidence type="ECO:0000256" key="8">
    <source>
        <dbReference type="ARBA" id="ARBA00034111"/>
    </source>
</evidence>
<keyword evidence="5" id="KW-0628">Postsynaptic cell membrane</keyword>
<protein>
    <recommendedName>
        <fullName evidence="11">BTB domain-containing protein</fullName>
    </recommendedName>
</protein>
<dbReference type="GO" id="GO:0051260">
    <property type="term" value="P:protein homooligomerization"/>
    <property type="evidence" value="ECO:0007669"/>
    <property type="project" value="InterPro"/>
</dbReference>
<keyword evidence="6" id="KW-0966">Cell projection</keyword>
<sequence length="393" mass="43458">MSKLCIDALARSIDRRGERRRIKRRRRHRLLVHRSTSSLKTPRLRDAPAQDVNDSGDQSALIPPFPDTSACRSQQTTLDDVNIAFPPPPIIPASGIHLRGSHRGADVGLKADTAAATQRVTPAVDPSTIAMSNQGFPQVIDLNVGGSTYTTSLETLTSVPDSLLGQMFSEPSKLPPPPKDSSGRYFLDRDGQLFRFVLDFLRSQKLALPENFAECERLKLEADHFRLPQLTRCVSRSMASHKPPHLPPLAGGGDTSNHAKNNDEEEKPPREPGYVVLGYRGTFAVGRDGLADVKFRKLARLLVSGQVRLCREAFGETLNESRDPDRGSSSRYTNRFFLKHNSIEQAFDNLQGAGFRMVGCSSSGTSGCGDLKPGMDSEESRWNHYNEFVFARD</sequence>
<dbReference type="AlphaFoldDB" id="A0AAD9L566"/>
<dbReference type="PANTHER" id="PTHR14499">
    <property type="entry name" value="POTASSIUM CHANNEL TETRAMERIZATION DOMAIN-CONTAINING"/>
    <property type="match status" value="1"/>
</dbReference>
<keyword evidence="4" id="KW-0472">Membrane</keyword>
<dbReference type="CDD" id="cd22204">
    <property type="entry name" value="H1_KCTD12-like"/>
    <property type="match status" value="1"/>
</dbReference>
<proteinExistence type="predicted"/>
<dbReference type="Proteomes" id="UP001209878">
    <property type="component" value="Unassembled WGS sequence"/>
</dbReference>
<evidence type="ECO:0000256" key="5">
    <source>
        <dbReference type="ARBA" id="ARBA00023257"/>
    </source>
</evidence>
<dbReference type="SMART" id="SM00225">
    <property type="entry name" value="BTB"/>
    <property type="match status" value="1"/>
</dbReference>
<evidence type="ECO:0000256" key="7">
    <source>
        <dbReference type="ARBA" id="ARBA00034100"/>
    </source>
</evidence>
<dbReference type="InterPro" id="IPR057093">
    <property type="entry name" value="H1_KCTD8_12_16"/>
</dbReference>
<evidence type="ECO:0000259" key="11">
    <source>
        <dbReference type="SMART" id="SM00225"/>
    </source>
</evidence>
<dbReference type="GO" id="GO:0042734">
    <property type="term" value="C:presynaptic membrane"/>
    <property type="evidence" value="ECO:0007669"/>
    <property type="project" value="UniProtKB-SubCell"/>
</dbReference>
<dbReference type="InterPro" id="IPR000210">
    <property type="entry name" value="BTB/POZ_dom"/>
</dbReference>
<evidence type="ECO:0000256" key="3">
    <source>
        <dbReference type="ARBA" id="ARBA00023018"/>
    </source>
</evidence>
<evidence type="ECO:0000256" key="2">
    <source>
        <dbReference type="ARBA" id="ARBA00022553"/>
    </source>
</evidence>
<keyword evidence="1" id="KW-1003">Cell membrane</keyword>
<evidence type="ECO:0000256" key="6">
    <source>
        <dbReference type="ARBA" id="ARBA00023273"/>
    </source>
</evidence>
<evidence type="ECO:0000256" key="1">
    <source>
        <dbReference type="ARBA" id="ARBA00022475"/>
    </source>
</evidence>
<dbReference type="PANTHER" id="PTHR14499:SF136">
    <property type="entry name" value="GH08630P"/>
    <property type="match status" value="1"/>
</dbReference>
<name>A0AAD9L566_RIDPI</name>
<organism evidence="12 13">
    <name type="scientific">Ridgeia piscesae</name>
    <name type="common">Tubeworm</name>
    <dbReference type="NCBI Taxonomy" id="27915"/>
    <lineage>
        <taxon>Eukaryota</taxon>
        <taxon>Metazoa</taxon>
        <taxon>Spiralia</taxon>
        <taxon>Lophotrochozoa</taxon>
        <taxon>Annelida</taxon>
        <taxon>Polychaeta</taxon>
        <taxon>Sedentaria</taxon>
        <taxon>Canalipalpata</taxon>
        <taxon>Sabellida</taxon>
        <taxon>Siboglinidae</taxon>
        <taxon>Ridgeia</taxon>
    </lineage>
</organism>
<comment type="subcellular location">
    <subcellularLocation>
        <location evidence="7">Postsynaptic cell membrane</location>
    </subcellularLocation>
    <subcellularLocation>
        <location evidence="8">Presynaptic cell membrane</location>
    </subcellularLocation>
</comment>
<keyword evidence="13" id="KW-1185">Reference proteome</keyword>
<accession>A0AAD9L566</accession>
<dbReference type="InterPro" id="IPR011333">
    <property type="entry name" value="SKP1/BTB/POZ_sf"/>
</dbReference>
<dbReference type="SUPFAM" id="SSF54695">
    <property type="entry name" value="POZ domain"/>
    <property type="match status" value="1"/>
</dbReference>
<dbReference type="GO" id="GO:0045211">
    <property type="term" value="C:postsynaptic membrane"/>
    <property type="evidence" value="ECO:0007669"/>
    <property type="project" value="UniProtKB-SubCell"/>
</dbReference>
<evidence type="ECO:0000256" key="10">
    <source>
        <dbReference type="SAM" id="MobiDB-lite"/>
    </source>
</evidence>
<feature type="region of interest" description="Disordered" evidence="10">
    <location>
        <begin position="26"/>
        <end position="62"/>
    </location>
</feature>
<dbReference type="Pfam" id="PF02214">
    <property type="entry name" value="BTB_2"/>
    <property type="match status" value="1"/>
</dbReference>
<feature type="region of interest" description="Disordered" evidence="10">
    <location>
        <begin position="238"/>
        <end position="272"/>
    </location>
</feature>
<reference evidence="12" key="1">
    <citation type="journal article" date="2023" name="Mol. Biol. Evol.">
        <title>Third-Generation Sequencing Reveals the Adaptive Role of the Epigenome in Three Deep-Sea Polychaetes.</title>
        <authorList>
            <person name="Perez M."/>
            <person name="Aroh O."/>
            <person name="Sun Y."/>
            <person name="Lan Y."/>
            <person name="Juniper S.K."/>
            <person name="Young C.R."/>
            <person name="Angers B."/>
            <person name="Qian P.Y."/>
        </authorList>
    </citation>
    <scope>NUCLEOTIDE SEQUENCE</scope>
    <source>
        <strain evidence="12">R07B-5</strain>
    </source>
</reference>
<evidence type="ECO:0000313" key="12">
    <source>
        <dbReference type="EMBL" id="KAK2183062.1"/>
    </source>
</evidence>
<dbReference type="Pfam" id="PF23110">
    <property type="entry name" value="H1_KCTD8_12_16"/>
    <property type="match status" value="1"/>
</dbReference>
<comment type="function">
    <text evidence="9">Auxiliary subunit of GABA-B receptors that determine the pharmacology and kinetics of the receptor response. Increases agonist potency and markedly alter the G-protein signaling of the receptors by accelerating onset and promoting desensitization.</text>
</comment>
<dbReference type="InterPro" id="IPR003131">
    <property type="entry name" value="T1-type_BTB"/>
</dbReference>
<dbReference type="EMBL" id="JAODUO010000325">
    <property type="protein sequence ID" value="KAK2183062.1"/>
    <property type="molecule type" value="Genomic_DNA"/>
</dbReference>
<evidence type="ECO:0000256" key="4">
    <source>
        <dbReference type="ARBA" id="ARBA00023136"/>
    </source>
</evidence>
<evidence type="ECO:0000256" key="9">
    <source>
        <dbReference type="ARBA" id="ARBA00057758"/>
    </source>
</evidence>